<proteinExistence type="inferred from homology"/>
<protein>
    <submittedName>
        <fullName evidence="5">Thioredoxin domain-containing protein</fullName>
    </submittedName>
</protein>
<reference evidence="5 6" key="1">
    <citation type="submission" date="2020-12" db="EMBL/GenBank/DDBJ databases">
        <title>Halosimplex halophilum sp. nov. and Halosimplex salinum sp. nov., two new members of the genus Halosimplex.</title>
        <authorList>
            <person name="Cui H.L."/>
        </authorList>
    </citation>
    <scope>NUCLEOTIDE SEQUENCE [LARGE SCALE GENOMIC DNA]</scope>
    <source>
        <strain evidence="5 6">YGH94</strain>
    </source>
</reference>
<dbReference type="KEGG" id="hlt:I7X12_05840"/>
<feature type="region of interest" description="Disordered" evidence="3">
    <location>
        <begin position="34"/>
        <end position="58"/>
    </location>
</feature>
<dbReference type="InterPro" id="IPR036249">
    <property type="entry name" value="Thioredoxin-like_sf"/>
</dbReference>
<evidence type="ECO:0000313" key="6">
    <source>
        <dbReference type="Proteomes" id="UP000595001"/>
    </source>
</evidence>
<comment type="similarity">
    <text evidence="1">Belongs to the glutaredoxin family.</text>
</comment>
<dbReference type="Pfam" id="PF13462">
    <property type="entry name" value="Thioredoxin_4"/>
    <property type="match status" value="1"/>
</dbReference>
<evidence type="ECO:0000256" key="2">
    <source>
        <dbReference type="ARBA" id="ARBA00022982"/>
    </source>
</evidence>
<evidence type="ECO:0000256" key="1">
    <source>
        <dbReference type="ARBA" id="ARBA00007787"/>
    </source>
</evidence>
<dbReference type="Gene3D" id="3.40.30.10">
    <property type="entry name" value="Glutaredoxin"/>
    <property type="match status" value="1"/>
</dbReference>
<feature type="domain" description="Thioredoxin-like fold" evidence="4">
    <location>
        <begin position="61"/>
        <end position="197"/>
    </location>
</feature>
<keyword evidence="2" id="KW-0249">Electron transport</keyword>
<sequence length="226" mass="24214">MNGTSVGRRRFLSAAALSGLGGLAGCLGSGGVSDAGKRDVSSNPVASSLDGRPRLGPARSETDITLVTFDDPSCPSCASYHGGTFGEIESKWVESGKATVYNRLYPYVAPWGRTAIHALVALNRRRPEQFWSLKSKYYANQDRLSADNIVEETRRFLRDTDVDADAVARAAENGANESYVSTEVSDGDDAGLYGVPLTYLFEDGEFVTTIMTESFGTFSSAVESHG</sequence>
<name>A0A7T3G0J4_9EURY</name>
<gene>
    <name evidence="5" type="ORF">I7X12_05840</name>
</gene>
<dbReference type="RefSeq" id="WP_198062918.1">
    <property type="nucleotide sequence ID" value="NZ_CP065856.1"/>
</dbReference>
<dbReference type="InterPro" id="IPR006311">
    <property type="entry name" value="TAT_signal"/>
</dbReference>
<dbReference type="PROSITE" id="PS51318">
    <property type="entry name" value="TAT"/>
    <property type="match status" value="1"/>
</dbReference>
<dbReference type="Proteomes" id="UP000595001">
    <property type="component" value="Chromosome"/>
</dbReference>
<organism evidence="5 6">
    <name type="scientific">Halosimplex litoreum</name>
    <dbReference type="NCBI Taxonomy" id="1198301"/>
    <lineage>
        <taxon>Archaea</taxon>
        <taxon>Methanobacteriati</taxon>
        <taxon>Methanobacteriota</taxon>
        <taxon>Stenosarchaea group</taxon>
        <taxon>Halobacteria</taxon>
        <taxon>Halobacteriales</taxon>
        <taxon>Haloarculaceae</taxon>
        <taxon>Halosimplex</taxon>
    </lineage>
</organism>
<keyword evidence="2" id="KW-0813">Transport</keyword>
<dbReference type="GeneID" id="60587995"/>
<accession>A0A7T3G0J4</accession>
<keyword evidence="6" id="KW-1185">Reference proteome</keyword>
<dbReference type="SUPFAM" id="SSF52833">
    <property type="entry name" value="Thioredoxin-like"/>
    <property type="match status" value="1"/>
</dbReference>
<dbReference type="EMBL" id="CP065856">
    <property type="protein sequence ID" value="QPV64144.1"/>
    <property type="molecule type" value="Genomic_DNA"/>
</dbReference>
<dbReference type="AlphaFoldDB" id="A0A7T3G0J4"/>
<dbReference type="InterPro" id="IPR012336">
    <property type="entry name" value="Thioredoxin-like_fold"/>
</dbReference>
<dbReference type="OrthoDB" id="15256at2157"/>
<evidence type="ECO:0000313" key="5">
    <source>
        <dbReference type="EMBL" id="QPV64144.1"/>
    </source>
</evidence>
<evidence type="ECO:0000259" key="4">
    <source>
        <dbReference type="Pfam" id="PF13462"/>
    </source>
</evidence>
<evidence type="ECO:0000256" key="3">
    <source>
        <dbReference type="SAM" id="MobiDB-lite"/>
    </source>
</evidence>